<proteinExistence type="predicted"/>
<protein>
    <recommendedName>
        <fullName evidence="8">DUF4870 domain-containing protein</fullName>
    </recommendedName>
</protein>
<evidence type="ECO:0000256" key="4">
    <source>
        <dbReference type="ARBA" id="ARBA00023136"/>
    </source>
</evidence>
<reference evidence="7" key="1">
    <citation type="submission" date="2017-01" db="EMBL/GenBank/DDBJ databases">
        <authorList>
            <person name="Varghese N."/>
            <person name="Submissions S."/>
        </authorList>
    </citation>
    <scope>NUCLEOTIDE SEQUENCE [LARGE SCALE GENOMIC DNA]</scope>
    <source>
        <strain evidence="7">DSM 23127</strain>
    </source>
</reference>
<keyword evidence="3 5" id="KW-1133">Transmembrane helix</keyword>
<feature type="transmembrane region" description="Helical" evidence="5">
    <location>
        <begin position="55"/>
        <end position="88"/>
    </location>
</feature>
<comment type="subcellular location">
    <subcellularLocation>
        <location evidence="1">Membrane</location>
        <topology evidence="1">Multi-pass membrane protein</topology>
    </subcellularLocation>
</comment>
<gene>
    <name evidence="6" type="ORF">SAMN05421687_101621</name>
</gene>
<keyword evidence="7" id="KW-1185">Reference proteome</keyword>
<accession>A0A1N7IN96</accession>
<dbReference type="AlphaFoldDB" id="A0A1N7IN96"/>
<dbReference type="Proteomes" id="UP000187608">
    <property type="component" value="Unassembled WGS sequence"/>
</dbReference>
<evidence type="ECO:0000256" key="3">
    <source>
        <dbReference type="ARBA" id="ARBA00022989"/>
    </source>
</evidence>
<sequence length="107" mass="12269">MPTSDERLLAMLIYLVSLFFPVLGPLIIFLLKREESDFVDYHGKEYLNFFLSYTIYTIISGILVLLLVGVLLLIIVGVAAFVFTVIAMVKSYNGEEYRIPFVIHFIK</sequence>
<evidence type="ECO:0000256" key="1">
    <source>
        <dbReference type="ARBA" id="ARBA00004141"/>
    </source>
</evidence>
<dbReference type="InterPro" id="IPR019109">
    <property type="entry name" value="MamF_MmsF"/>
</dbReference>
<keyword evidence="4 5" id="KW-0472">Membrane</keyword>
<name>A0A1N7IN96_9BACI</name>
<dbReference type="Pfam" id="PF09685">
    <property type="entry name" value="MamF_MmsF"/>
    <property type="match status" value="1"/>
</dbReference>
<evidence type="ECO:0000256" key="5">
    <source>
        <dbReference type="SAM" id="Phobius"/>
    </source>
</evidence>
<evidence type="ECO:0008006" key="8">
    <source>
        <dbReference type="Google" id="ProtNLM"/>
    </source>
</evidence>
<dbReference type="STRING" id="570947.SAMN05421687_101621"/>
<dbReference type="OrthoDB" id="9808930at2"/>
<evidence type="ECO:0000313" key="6">
    <source>
        <dbReference type="EMBL" id="SIS38544.1"/>
    </source>
</evidence>
<keyword evidence="2 5" id="KW-0812">Transmembrane</keyword>
<dbReference type="EMBL" id="FTOC01000001">
    <property type="protein sequence ID" value="SIS38544.1"/>
    <property type="molecule type" value="Genomic_DNA"/>
</dbReference>
<dbReference type="RefSeq" id="WP_076556867.1">
    <property type="nucleotide sequence ID" value="NZ_FTOC01000001.1"/>
</dbReference>
<feature type="transmembrane region" description="Helical" evidence="5">
    <location>
        <begin position="12"/>
        <end position="31"/>
    </location>
</feature>
<evidence type="ECO:0000256" key="2">
    <source>
        <dbReference type="ARBA" id="ARBA00022692"/>
    </source>
</evidence>
<organism evidence="6 7">
    <name type="scientific">Salimicrobium flavidum</name>
    <dbReference type="NCBI Taxonomy" id="570947"/>
    <lineage>
        <taxon>Bacteria</taxon>
        <taxon>Bacillati</taxon>
        <taxon>Bacillota</taxon>
        <taxon>Bacilli</taxon>
        <taxon>Bacillales</taxon>
        <taxon>Bacillaceae</taxon>
        <taxon>Salimicrobium</taxon>
    </lineage>
</organism>
<evidence type="ECO:0000313" key="7">
    <source>
        <dbReference type="Proteomes" id="UP000187608"/>
    </source>
</evidence>